<accession>A0A174LB25</accession>
<dbReference type="Proteomes" id="UP000095765">
    <property type="component" value="Unassembled WGS sequence"/>
</dbReference>
<evidence type="ECO:0000313" key="2">
    <source>
        <dbReference type="EMBL" id="CUP19348.1"/>
    </source>
</evidence>
<gene>
    <name evidence="2" type="ORF">ERS852551_00042</name>
</gene>
<dbReference type="GeneID" id="72464393"/>
<dbReference type="InterPro" id="IPR010982">
    <property type="entry name" value="Lambda_DNA-bd_dom_sf"/>
</dbReference>
<proteinExistence type="predicted"/>
<dbReference type="CDD" id="cd00093">
    <property type="entry name" value="HTH_XRE"/>
    <property type="match status" value="1"/>
</dbReference>
<sequence length="107" mass="12247">MLERIKALCKHSCITITELERKAGLGRSTIRFWDNHPPAVDKVAKVARYFDVSVDYLIGNTDNPQSHKNAGDAMYDFIRSLELLSRATSEVQEHLDHLLNYSIDEKD</sequence>
<dbReference type="RefSeq" id="WP_006874469.1">
    <property type="nucleotide sequence ID" value="NZ_CABIWA010000002.1"/>
</dbReference>
<dbReference type="SMART" id="SM00530">
    <property type="entry name" value="HTH_XRE"/>
    <property type="match status" value="1"/>
</dbReference>
<dbReference type="InterPro" id="IPR001387">
    <property type="entry name" value="Cro/C1-type_HTH"/>
</dbReference>
<dbReference type="EMBL" id="CZBE01000001">
    <property type="protein sequence ID" value="CUP19348.1"/>
    <property type="molecule type" value="Genomic_DNA"/>
</dbReference>
<organism evidence="2 3">
    <name type="scientific">Anaerotruncus colihominis</name>
    <dbReference type="NCBI Taxonomy" id="169435"/>
    <lineage>
        <taxon>Bacteria</taxon>
        <taxon>Bacillati</taxon>
        <taxon>Bacillota</taxon>
        <taxon>Clostridia</taxon>
        <taxon>Eubacteriales</taxon>
        <taxon>Oscillospiraceae</taxon>
        <taxon>Anaerotruncus</taxon>
    </lineage>
</organism>
<evidence type="ECO:0000259" key="1">
    <source>
        <dbReference type="PROSITE" id="PS50943"/>
    </source>
</evidence>
<dbReference type="AlphaFoldDB" id="A0A174LB25"/>
<protein>
    <recommendedName>
        <fullName evidence="1">HTH cro/C1-type domain-containing protein</fullName>
    </recommendedName>
</protein>
<dbReference type="GO" id="GO:0003677">
    <property type="term" value="F:DNA binding"/>
    <property type="evidence" value="ECO:0007669"/>
    <property type="project" value="InterPro"/>
</dbReference>
<name>A0A174LB25_9FIRM</name>
<dbReference type="SUPFAM" id="SSF47413">
    <property type="entry name" value="lambda repressor-like DNA-binding domains"/>
    <property type="match status" value="1"/>
</dbReference>
<reference evidence="2 3" key="1">
    <citation type="submission" date="2015-09" db="EMBL/GenBank/DDBJ databases">
        <authorList>
            <consortium name="Pathogen Informatics"/>
        </authorList>
    </citation>
    <scope>NUCLEOTIDE SEQUENCE [LARGE SCALE GENOMIC DNA]</scope>
    <source>
        <strain evidence="2 3">2789STDY5834939</strain>
    </source>
</reference>
<dbReference type="Gene3D" id="1.10.260.40">
    <property type="entry name" value="lambda repressor-like DNA-binding domains"/>
    <property type="match status" value="1"/>
</dbReference>
<dbReference type="PROSITE" id="PS50943">
    <property type="entry name" value="HTH_CROC1"/>
    <property type="match status" value="1"/>
</dbReference>
<evidence type="ECO:0000313" key="3">
    <source>
        <dbReference type="Proteomes" id="UP000095765"/>
    </source>
</evidence>
<feature type="domain" description="HTH cro/C1-type" evidence="1">
    <location>
        <begin position="5"/>
        <end position="57"/>
    </location>
</feature>